<dbReference type="EMBL" id="MU393461">
    <property type="protein sequence ID" value="KAI4866273.1"/>
    <property type="molecule type" value="Genomic_DNA"/>
</dbReference>
<organism evidence="1 2">
    <name type="scientific">Hypoxylon rubiginosum</name>
    <dbReference type="NCBI Taxonomy" id="110542"/>
    <lineage>
        <taxon>Eukaryota</taxon>
        <taxon>Fungi</taxon>
        <taxon>Dikarya</taxon>
        <taxon>Ascomycota</taxon>
        <taxon>Pezizomycotina</taxon>
        <taxon>Sordariomycetes</taxon>
        <taxon>Xylariomycetidae</taxon>
        <taxon>Xylariales</taxon>
        <taxon>Hypoxylaceae</taxon>
        <taxon>Hypoxylon</taxon>
    </lineage>
</organism>
<reference evidence="1 2" key="1">
    <citation type="journal article" date="2022" name="New Phytol.">
        <title>Ecological generalism drives hyperdiversity of secondary metabolite gene clusters in xylarialean endophytes.</title>
        <authorList>
            <person name="Franco M.E.E."/>
            <person name="Wisecaver J.H."/>
            <person name="Arnold A.E."/>
            <person name="Ju Y.M."/>
            <person name="Slot J.C."/>
            <person name="Ahrendt S."/>
            <person name="Moore L.P."/>
            <person name="Eastman K.E."/>
            <person name="Scott K."/>
            <person name="Konkel Z."/>
            <person name="Mondo S.J."/>
            <person name="Kuo A."/>
            <person name="Hayes R.D."/>
            <person name="Haridas S."/>
            <person name="Andreopoulos B."/>
            <person name="Riley R."/>
            <person name="LaButti K."/>
            <person name="Pangilinan J."/>
            <person name="Lipzen A."/>
            <person name="Amirebrahimi M."/>
            <person name="Yan J."/>
            <person name="Adam C."/>
            <person name="Keymanesh K."/>
            <person name="Ng V."/>
            <person name="Louie K."/>
            <person name="Northen T."/>
            <person name="Drula E."/>
            <person name="Henrissat B."/>
            <person name="Hsieh H.M."/>
            <person name="Youens-Clark K."/>
            <person name="Lutzoni F."/>
            <person name="Miadlikowska J."/>
            <person name="Eastwood D.C."/>
            <person name="Hamelin R.C."/>
            <person name="Grigoriev I.V."/>
            <person name="U'Ren J.M."/>
        </authorList>
    </citation>
    <scope>NUCLEOTIDE SEQUENCE [LARGE SCALE GENOMIC DNA]</scope>
    <source>
        <strain evidence="1 2">CBS 119005</strain>
    </source>
</reference>
<evidence type="ECO:0000313" key="1">
    <source>
        <dbReference type="EMBL" id="KAI4866273.1"/>
    </source>
</evidence>
<sequence>MASRNHHLDATTSREVVYCHHCEHEWYRDERPTTLDCPRCHSEITEIVSPNNDPRNLSDNDSLPDYEDRHRHARDSDDDPDEDDIEQHILQGPGGFFSRRAIYQSPDRQASNGPRAAPDNADQIFRRFTELIGDLGGPAMVGRSGPDTLFSNPPPRVTVQRFSGPGFTAGVSSFTITTGPGRNRPDPSRSPGPGMGPDDPFQRMFGNIIGEMGPPIDHGGPRSPNQNEGDGNARQNADFSMALSQLIASLINPHMVHGDAVYSQEALDRIITNLMEANPQSNAPAPASDEAIAKLPKKKLDEEMLGPELKGECTICIDDMKVGDEAVVLPCKHWFHEQCVVLWLKQHNTCPICRAAIDGDAAGRPSGAAPASQSSPSDLPSPFRRPSIPGYFRNVQAGSSGRQEPLFRRDSNSPPMNPRSSQQTRVRSPSPSSRRSAQSERARDGRGSSGSGPFNWIRDQFRDRRS</sequence>
<proteinExistence type="predicted"/>
<keyword evidence="2" id="KW-1185">Reference proteome</keyword>
<evidence type="ECO:0000313" key="2">
    <source>
        <dbReference type="Proteomes" id="UP001497700"/>
    </source>
</evidence>
<gene>
    <name evidence="1" type="ORF">F4820DRAFT_447256</name>
</gene>
<name>A0ACB9Z3S9_9PEZI</name>
<comment type="caution">
    <text evidence="1">The sequence shown here is derived from an EMBL/GenBank/DDBJ whole genome shotgun (WGS) entry which is preliminary data.</text>
</comment>
<accession>A0ACB9Z3S9</accession>
<protein>
    <submittedName>
        <fullName evidence="1">Uncharacterized protein</fullName>
    </submittedName>
</protein>
<dbReference type="Proteomes" id="UP001497700">
    <property type="component" value="Unassembled WGS sequence"/>
</dbReference>